<feature type="compositionally biased region" description="Low complexity" evidence="1">
    <location>
        <begin position="83"/>
        <end position="95"/>
    </location>
</feature>
<keyword evidence="2" id="KW-1133">Transmembrane helix</keyword>
<dbReference type="AlphaFoldDB" id="A0A218Z098"/>
<protein>
    <submittedName>
        <fullName evidence="3">Uncharacterized protein</fullName>
    </submittedName>
</protein>
<feature type="transmembrane region" description="Helical" evidence="2">
    <location>
        <begin position="206"/>
        <end position="226"/>
    </location>
</feature>
<feature type="region of interest" description="Disordered" evidence="1">
    <location>
        <begin position="28"/>
        <end position="95"/>
    </location>
</feature>
<dbReference type="OrthoDB" id="3561957at2759"/>
<keyword evidence="2" id="KW-0472">Membrane</keyword>
<organism evidence="3 4">
    <name type="scientific">Diplocarpon coronariae</name>
    <dbReference type="NCBI Taxonomy" id="2795749"/>
    <lineage>
        <taxon>Eukaryota</taxon>
        <taxon>Fungi</taxon>
        <taxon>Dikarya</taxon>
        <taxon>Ascomycota</taxon>
        <taxon>Pezizomycotina</taxon>
        <taxon>Leotiomycetes</taxon>
        <taxon>Helotiales</taxon>
        <taxon>Drepanopezizaceae</taxon>
        <taxon>Diplocarpon</taxon>
    </lineage>
</organism>
<feature type="region of interest" description="Disordered" evidence="1">
    <location>
        <begin position="170"/>
        <end position="199"/>
    </location>
</feature>
<evidence type="ECO:0000313" key="4">
    <source>
        <dbReference type="Proteomes" id="UP000242519"/>
    </source>
</evidence>
<dbReference type="Proteomes" id="UP000242519">
    <property type="component" value="Unassembled WGS sequence"/>
</dbReference>
<dbReference type="EMBL" id="MZNU01000298">
    <property type="protein sequence ID" value="OWP00953.1"/>
    <property type="molecule type" value="Genomic_DNA"/>
</dbReference>
<name>A0A218Z098_9HELO</name>
<feature type="compositionally biased region" description="Low complexity" evidence="1">
    <location>
        <begin position="170"/>
        <end position="195"/>
    </location>
</feature>
<sequence>MAMAHLTHRSIDGAVNMRRRHDDFFRGRRLARRDDDGRESDSEPEFDGHEESTASPPFVQKQIKPSPTSTVAPAPPPRTISLSVVSSTPTGAATTPAAAAPLVPAANLSAGASATRTLLGDAGLPSTLVISTTARLGISSGVPAPTANGAGKADDFSQAVSTSTNTFSNSLAAASPSGSSTGTSNATSTSLSSNSKPRITPGVETVIITTSIVAILALLVFLGWAYRRKHQLQSKNGNSAGSSSTDLNRGMSEASTYQGTPPPGPLPTDNPPTMQERFIPDENPFADPKRYSSLTNNAVDRQERLGLVRTDLLAPRELSGGLMRAATLRQANTVDGNGRHIRSNSGSSIPGHAETSGLGFSAPTRAVRQAGRIDSATVPSLSYEASGQWDDSRTAARF</sequence>
<accession>A0A218Z098</accession>
<feature type="compositionally biased region" description="Pro residues" evidence="1">
    <location>
        <begin position="260"/>
        <end position="270"/>
    </location>
</feature>
<feature type="region of interest" description="Disordered" evidence="1">
    <location>
        <begin position="232"/>
        <end position="288"/>
    </location>
</feature>
<evidence type="ECO:0000313" key="3">
    <source>
        <dbReference type="EMBL" id="OWP00953.1"/>
    </source>
</evidence>
<feature type="compositionally biased region" description="Polar residues" evidence="1">
    <location>
        <begin position="233"/>
        <end position="259"/>
    </location>
</feature>
<feature type="region of interest" description="Disordered" evidence="1">
    <location>
        <begin position="335"/>
        <end position="359"/>
    </location>
</feature>
<feature type="compositionally biased region" description="Basic and acidic residues" evidence="1">
    <location>
        <begin position="28"/>
        <end position="52"/>
    </location>
</feature>
<keyword evidence="2" id="KW-0812">Transmembrane</keyword>
<proteinExistence type="predicted"/>
<comment type="caution">
    <text evidence="3">The sequence shown here is derived from an EMBL/GenBank/DDBJ whole genome shotgun (WGS) entry which is preliminary data.</text>
</comment>
<keyword evidence="4" id="KW-1185">Reference proteome</keyword>
<gene>
    <name evidence="3" type="ORF">B2J93_249</name>
</gene>
<evidence type="ECO:0000256" key="1">
    <source>
        <dbReference type="SAM" id="MobiDB-lite"/>
    </source>
</evidence>
<dbReference type="InParanoid" id="A0A218Z098"/>
<reference evidence="3 4" key="1">
    <citation type="submission" date="2017-04" db="EMBL/GenBank/DDBJ databases">
        <title>Draft genome sequence of Marssonina coronaria NL1: causal agent of apple blotch.</title>
        <authorList>
            <person name="Cheng Q."/>
        </authorList>
    </citation>
    <scope>NUCLEOTIDE SEQUENCE [LARGE SCALE GENOMIC DNA]</scope>
    <source>
        <strain evidence="3 4">NL1</strain>
    </source>
</reference>
<feature type="region of interest" description="Disordered" evidence="1">
    <location>
        <begin position="372"/>
        <end position="398"/>
    </location>
</feature>
<evidence type="ECO:0000256" key="2">
    <source>
        <dbReference type="SAM" id="Phobius"/>
    </source>
</evidence>